<proteinExistence type="predicted"/>
<accession>A0AAW0BWL7</accession>
<dbReference type="InterPro" id="IPR037056">
    <property type="entry name" value="RNase_H1_N_sf"/>
</dbReference>
<sequence length="244" mass="25525">MSFDPSQLTPQQLAGLSSFLAAFNSPAPTPAQPPLSQPPLSQPPLSQPPLSQPPLSQPPLSQPRVTQAPPSTPPSTQPPPQQQPSSPLGSSPSATFTFNLSASPPGASASSNTAADTNNTVCCPRCTMVFVPNAVPSPNNPAAPQPTPIGSATLANIPPAGGDEFENRWYAIIRGRRIGWVKGDSRARRLVSGAPFNFHRGFSTEAEARSFYEQQSCIPNVVYVTGEPQDVADLVIPPGCGALQ</sequence>
<protein>
    <submittedName>
        <fullName evidence="2">Uncharacterized protein</fullName>
    </submittedName>
</protein>
<organism evidence="2 3">
    <name type="scientific">Paramarasmius palmivorus</name>
    <dbReference type="NCBI Taxonomy" id="297713"/>
    <lineage>
        <taxon>Eukaryota</taxon>
        <taxon>Fungi</taxon>
        <taxon>Dikarya</taxon>
        <taxon>Basidiomycota</taxon>
        <taxon>Agaricomycotina</taxon>
        <taxon>Agaricomycetes</taxon>
        <taxon>Agaricomycetidae</taxon>
        <taxon>Agaricales</taxon>
        <taxon>Marasmiineae</taxon>
        <taxon>Marasmiaceae</taxon>
        <taxon>Paramarasmius</taxon>
    </lineage>
</organism>
<evidence type="ECO:0000313" key="2">
    <source>
        <dbReference type="EMBL" id="KAK7031242.1"/>
    </source>
</evidence>
<dbReference type="Proteomes" id="UP001383192">
    <property type="component" value="Unassembled WGS sequence"/>
</dbReference>
<dbReference type="EMBL" id="JAYKXP010000069">
    <property type="protein sequence ID" value="KAK7031242.1"/>
    <property type="molecule type" value="Genomic_DNA"/>
</dbReference>
<name>A0AAW0BWL7_9AGAR</name>
<keyword evidence="3" id="KW-1185">Reference proteome</keyword>
<gene>
    <name evidence="2" type="ORF">VNI00_013493</name>
</gene>
<reference evidence="2 3" key="1">
    <citation type="submission" date="2024-01" db="EMBL/GenBank/DDBJ databases">
        <title>A draft genome for a cacao thread blight-causing isolate of Paramarasmius palmivorus.</title>
        <authorList>
            <person name="Baruah I.K."/>
            <person name="Bukari Y."/>
            <person name="Amoako-Attah I."/>
            <person name="Meinhardt L.W."/>
            <person name="Bailey B.A."/>
            <person name="Cohen S.P."/>
        </authorList>
    </citation>
    <scope>NUCLEOTIDE SEQUENCE [LARGE SCALE GENOMIC DNA]</scope>
    <source>
        <strain evidence="2 3">GH-12</strain>
    </source>
</reference>
<comment type="caution">
    <text evidence="2">The sequence shown here is derived from an EMBL/GenBank/DDBJ whole genome shotgun (WGS) entry which is preliminary data.</text>
</comment>
<feature type="compositionally biased region" description="Low complexity" evidence="1">
    <location>
        <begin position="83"/>
        <end position="115"/>
    </location>
</feature>
<dbReference type="Gene3D" id="3.40.970.10">
    <property type="entry name" value="Ribonuclease H1, N-terminal domain"/>
    <property type="match status" value="1"/>
</dbReference>
<feature type="compositionally biased region" description="Pro residues" evidence="1">
    <location>
        <begin position="27"/>
        <end position="61"/>
    </location>
</feature>
<feature type="compositionally biased region" description="Pro residues" evidence="1">
    <location>
        <begin position="70"/>
        <end position="82"/>
    </location>
</feature>
<dbReference type="AlphaFoldDB" id="A0AAW0BWL7"/>
<evidence type="ECO:0000256" key="1">
    <source>
        <dbReference type="SAM" id="MobiDB-lite"/>
    </source>
</evidence>
<evidence type="ECO:0000313" key="3">
    <source>
        <dbReference type="Proteomes" id="UP001383192"/>
    </source>
</evidence>
<feature type="region of interest" description="Disordered" evidence="1">
    <location>
        <begin position="19"/>
        <end position="115"/>
    </location>
</feature>